<dbReference type="EnsemblMetazoa" id="SCAU015282-RA">
    <property type="protein sequence ID" value="SCAU015282-PA"/>
    <property type="gene ID" value="SCAU015282"/>
</dbReference>
<dbReference type="VEuPathDB" id="VectorBase:SCAU015282"/>
<gene>
    <name evidence="2" type="primary">106093973</name>
</gene>
<protein>
    <submittedName>
        <fullName evidence="2">Uncharacterized protein</fullName>
    </submittedName>
</protein>
<accession>A0A1I8QA18</accession>
<reference evidence="2" key="1">
    <citation type="submission" date="2020-05" db="UniProtKB">
        <authorList>
            <consortium name="EnsemblMetazoa"/>
        </authorList>
    </citation>
    <scope>IDENTIFICATION</scope>
    <source>
        <strain evidence="2">USDA</strain>
    </source>
</reference>
<sequence>MHNSLLLSLALIVGVVADVSHLGYHYHGPSTRSIHDAVGSGSSFNDGQGDISFGSTVTSAQSSGVNQQQSIPYHTVPVSQVNYQPEYHTSSTAQQLPVFNTAVVNQPAAAYNQAPVYQTGYVEQPAYTTSQTSGIEYQSGPVYQSSPVYQSAPVYESAPAVYQQASVSQQAPSYHTAAVSQPSFTITQSAPAYETAAVHQSAPVYQPAVGKLDTSIISSAPAYQQTPVYQQTAVYQTAPVSQTTATFNQNFLPSSATASSVSDSFAGVYDKGVVGTDFGNTIDGSEDNSNGYHYEDPRLRRVYRQSVYAQ</sequence>
<dbReference type="Proteomes" id="UP000095300">
    <property type="component" value="Unassembled WGS sequence"/>
</dbReference>
<dbReference type="AlphaFoldDB" id="A0A1I8QA18"/>
<organism evidence="2 3">
    <name type="scientific">Stomoxys calcitrans</name>
    <name type="common">Stable fly</name>
    <name type="synonym">Conops calcitrans</name>
    <dbReference type="NCBI Taxonomy" id="35570"/>
    <lineage>
        <taxon>Eukaryota</taxon>
        <taxon>Metazoa</taxon>
        <taxon>Ecdysozoa</taxon>
        <taxon>Arthropoda</taxon>
        <taxon>Hexapoda</taxon>
        <taxon>Insecta</taxon>
        <taxon>Pterygota</taxon>
        <taxon>Neoptera</taxon>
        <taxon>Endopterygota</taxon>
        <taxon>Diptera</taxon>
        <taxon>Brachycera</taxon>
        <taxon>Muscomorpha</taxon>
        <taxon>Muscoidea</taxon>
        <taxon>Muscidae</taxon>
        <taxon>Stomoxys</taxon>
    </lineage>
</organism>
<evidence type="ECO:0000313" key="3">
    <source>
        <dbReference type="Proteomes" id="UP000095300"/>
    </source>
</evidence>
<feature type="chain" id="PRO_5009327969" evidence="1">
    <location>
        <begin position="18"/>
        <end position="310"/>
    </location>
</feature>
<keyword evidence="1" id="KW-0732">Signal</keyword>
<name>A0A1I8QA18_STOCA</name>
<evidence type="ECO:0000313" key="2">
    <source>
        <dbReference type="EnsemblMetazoa" id="SCAU015282-PA"/>
    </source>
</evidence>
<proteinExistence type="predicted"/>
<keyword evidence="3" id="KW-1185">Reference proteome</keyword>
<evidence type="ECO:0000256" key="1">
    <source>
        <dbReference type="SAM" id="SignalP"/>
    </source>
</evidence>
<feature type="signal peptide" evidence="1">
    <location>
        <begin position="1"/>
        <end position="17"/>
    </location>
</feature>